<feature type="transmembrane region" description="Helical" evidence="1">
    <location>
        <begin position="95"/>
        <end position="117"/>
    </location>
</feature>
<name>A0A0C9V4Z6_SPHS4</name>
<feature type="transmembrane region" description="Helical" evidence="1">
    <location>
        <begin position="46"/>
        <end position="67"/>
    </location>
</feature>
<accession>A0A0C9V4Z6</accession>
<feature type="transmembrane region" description="Helical" evidence="1">
    <location>
        <begin position="129"/>
        <end position="150"/>
    </location>
</feature>
<sequence>MALTPVQTLADVWAEALFLGLYLPTLFRCLRWLLWTDEGWKLRKKVDWTILIVTLLIAACILVDKAVSLQSKMQSLRPGIVPQPQRGGTVNAPNWVDIVICTVANMGILLADAVLIFRLWHVYGQSLRFVILPILLWLGAFACTILQAYWQTVQQRGIQTSWHPINTTVGPGPILAPFWASTLVLNLYATPMMAFRIWRVTKDSAADSASLQSIRFVMRVLIESGFMYVVVTLSHFVVWWTPNTYAIAVVAALNIPMTGIGFNLIIIRTSEKKAAEKLANQHLPTVSTSFKFTSHVKTSTIALEAEDPSATTSYSESTAI</sequence>
<feature type="transmembrane region" description="Helical" evidence="1">
    <location>
        <begin position="245"/>
        <end position="267"/>
    </location>
</feature>
<evidence type="ECO:0000313" key="2">
    <source>
        <dbReference type="EMBL" id="KIJ41899.1"/>
    </source>
</evidence>
<organism evidence="2 3">
    <name type="scientific">Sphaerobolus stellatus (strain SS14)</name>
    <dbReference type="NCBI Taxonomy" id="990650"/>
    <lineage>
        <taxon>Eukaryota</taxon>
        <taxon>Fungi</taxon>
        <taxon>Dikarya</taxon>
        <taxon>Basidiomycota</taxon>
        <taxon>Agaricomycotina</taxon>
        <taxon>Agaricomycetes</taxon>
        <taxon>Phallomycetidae</taxon>
        <taxon>Geastrales</taxon>
        <taxon>Sphaerobolaceae</taxon>
        <taxon>Sphaerobolus</taxon>
    </lineage>
</organism>
<dbReference type="EMBL" id="KN837133">
    <property type="protein sequence ID" value="KIJ41899.1"/>
    <property type="molecule type" value="Genomic_DNA"/>
</dbReference>
<reference evidence="2 3" key="1">
    <citation type="submission" date="2014-06" db="EMBL/GenBank/DDBJ databases">
        <title>Evolutionary Origins and Diversification of the Mycorrhizal Mutualists.</title>
        <authorList>
            <consortium name="DOE Joint Genome Institute"/>
            <consortium name="Mycorrhizal Genomics Consortium"/>
            <person name="Kohler A."/>
            <person name="Kuo A."/>
            <person name="Nagy L.G."/>
            <person name="Floudas D."/>
            <person name="Copeland A."/>
            <person name="Barry K.W."/>
            <person name="Cichocki N."/>
            <person name="Veneault-Fourrey C."/>
            <person name="LaButti K."/>
            <person name="Lindquist E.A."/>
            <person name="Lipzen A."/>
            <person name="Lundell T."/>
            <person name="Morin E."/>
            <person name="Murat C."/>
            <person name="Riley R."/>
            <person name="Ohm R."/>
            <person name="Sun H."/>
            <person name="Tunlid A."/>
            <person name="Henrissat B."/>
            <person name="Grigoriev I.V."/>
            <person name="Hibbett D.S."/>
            <person name="Martin F."/>
        </authorList>
    </citation>
    <scope>NUCLEOTIDE SEQUENCE [LARGE SCALE GENOMIC DNA]</scope>
    <source>
        <strain evidence="2 3">SS14</strain>
    </source>
</reference>
<keyword evidence="1" id="KW-0472">Membrane</keyword>
<proteinExistence type="predicted"/>
<keyword evidence="1" id="KW-0812">Transmembrane</keyword>
<evidence type="ECO:0000313" key="3">
    <source>
        <dbReference type="Proteomes" id="UP000054279"/>
    </source>
</evidence>
<feature type="transmembrane region" description="Helical" evidence="1">
    <location>
        <begin position="174"/>
        <end position="195"/>
    </location>
</feature>
<evidence type="ECO:0000256" key="1">
    <source>
        <dbReference type="SAM" id="Phobius"/>
    </source>
</evidence>
<keyword evidence="1" id="KW-1133">Transmembrane helix</keyword>
<feature type="transmembrane region" description="Helical" evidence="1">
    <location>
        <begin position="12"/>
        <end position="34"/>
    </location>
</feature>
<keyword evidence="3" id="KW-1185">Reference proteome</keyword>
<dbReference type="Proteomes" id="UP000054279">
    <property type="component" value="Unassembled WGS sequence"/>
</dbReference>
<feature type="transmembrane region" description="Helical" evidence="1">
    <location>
        <begin position="216"/>
        <end position="239"/>
    </location>
</feature>
<protein>
    <submittedName>
        <fullName evidence="2">Uncharacterized protein</fullName>
    </submittedName>
</protein>
<dbReference type="HOGENOM" id="CLU_044614_1_1_1"/>
<dbReference type="AlphaFoldDB" id="A0A0C9V4Z6"/>
<gene>
    <name evidence="2" type="ORF">M422DRAFT_780137</name>
</gene>
<dbReference type="OrthoDB" id="3357408at2759"/>